<dbReference type="RefSeq" id="WP_041049743.1">
    <property type="nucleotide sequence ID" value="NZ_JXAK01000043.1"/>
</dbReference>
<evidence type="ECO:0000256" key="1">
    <source>
        <dbReference type="SAM" id="Phobius"/>
    </source>
</evidence>
<accession>A0ABR5AE00</accession>
<evidence type="ECO:0008006" key="4">
    <source>
        <dbReference type="Google" id="ProtNLM"/>
    </source>
</evidence>
<comment type="caution">
    <text evidence="2">The sequence shown here is derived from an EMBL/GenBank/DDBJ whole genome shotgun (WGS) entry which is preliminary data.</text>
</comment>
<organism evidence="2 3">
    <name type="scientific">Gordoniibacillus kamchatkensis</name>
    <dbReference type="NCBI Taxonomy" id="1590651"/>
    <lineage>
        <taxon>Bacteria</taxon>
        <taxon>Bacillati</taxon>
        <taxon>Bacillota</taxon>
        <taxon>Bacilli</taxon>
        <taxon>Bacillales</taxon>
        <taxon>Paenibacillaceae</taxon>
        <taxon>Gordoniibacillus</taxon>
    </lineage>
</organism>
<keyword evidence="1" id="KW-1133">Transmembrane helix</keyword>
<proteinExistence type="predicted"/>
<gene>
    <name evidence="2" type="ORF">SD70_22010</name>
</gene>
<feature type="transmembrane region" description="Helical" evidence="1">
    <location>
        <begin position="6"/>
        <end position="30"/>
    </location>
</feature>
<keyword evidence="3" id="KW-1185">Reference proteome</keyword>
<name>A0ABR5AE00_9BACL</name>
<sequence>MHVSIWTLVIQVLSLLFWLFIIAAVSFFAVNAYKSRRSLQNIEALLKEIKQGGESNRSSG</sequence>
<dbReference type="Proteomes" id="UP000031967">
    <property type="component" value="Unassembled WGS sequence"/>
</dbReference>
<dbReference type="EMBL" id="JXAK01000043">
    <property type="protein sequence ID" value="KIL39112.1"/>
    <property type="molecule type" value="Genomic_DNA"/>
</dbReference>
<reference evidence="2 3" key="1">
    <citation type="submission" date="2014-12" db="EMBL/GenBank/DDBJ databases">
        <title>Draft genome sequence of Paenibacillus kamchatkensis strain B-2647.</title>
        <authorList>
            <person name="Karlyshev A.V."/>
            <person name="Kudryashova E.B."/>
        </authorList>
    </citation>
    <scope>NUCLEOTIDE SEQUENCE [LARGE SCALE GENOMIC DNA]</scope>
    <source>
        <strain evidence="2 3">VKM B-2647</strain>
    </source>
</reference>
<evidence type="ECO:0000313" key="2">
    <source>
        <dbReference type="EMBL" id="KIL39112.1"/>
    </source>
</evidence>
<protein>
    <recommendedName>
        <fullName evidence="4">DUF4083 domain-containing protein</fullName>
    </recommendedName>
</protein>
<keyword evidence="1" id="KW-0472">Membrane</keyword>
<evidence type="ECO:0000313" key="3">
    <source>
        <dbReference type="Proteomes" id="UP000031967"/>
    </source>
</evidence>
<keyword evidence="1" id="KW-0812">Transmembrane</keyword>